<organism evidence="1">
    <name type="scientific">marine metagenome</name>
    <dbReference type="NCBI Taxonomy" id="408172"/>
    <lineage>
        <taxon>unclassified sequences</taxon>
        <taxon>metagenomes</taxon>
        <taxon>ecological metagenomes</taxon>
    </lineage>
</organism>
<dbReference type="EMBL" id="UINC01002553">
    <property type="protein sequence ID" value="SUZ97914.1"/>
    <property type="molecule type" value="Genomic_DNA"/>
</dbReference>
<dbReference type="AlphaFoldDB" id="A0A381S386"/>
<feature type="non-terminal residue" evidence="1">
    <location>
        <position position="30"/>
    </location>
</feature>
<accession>A0A381S386</accession>
<protein>
    <submittedName>
        <fullName evidence="1">Uncharacterized protein</fullName>
    </submittedName>
</protein>
<reference evidence="1" key="1">
    <citation type="submission" date="2018-05" db="EMBL/GenBank/DDBJ databases">
        <authorList>
            <person name="Lanie J.A."/>
            <person name="Ng W.-L."/>
            <person name="Kazmierczak K.M."/>
            <person name="Andrzejewski T.M."/>
            <person name="Davidsen T.M."/>
            <person name="Wayne K.J."/>
            <person name="Tettelin H."/>
            <person name="Glass J.I."/>
            <person name="Rusch D."/>
            <person name="Podicherti R."/>
            <person name="Tsui H.-C.T."/>
            <person name="Winkler M.E."/>
        </authorList>
    </citation>
    <scope>NUCLEOTIDE SEQUENCE</scope>
</reference>
<proteinExistence type="predicted"/>
<name>A0A381S386_9ZZZZ</name>
<evidence type="ECO:0000313" key="1">
    <source>
        <dbReference type="EMBL" id="SUZ97914.1"/>
    </source>
</evidence>
<gene>
    <name evidence="1" type="ORF">METZ01_LOCUS50768</name>
</gene>
<sequence length="30" mass="2938">MTVVGVAVVDGAGATVVVDDACTSVVVDCW</sequence>